<accession>A0A4R6C893</accession>
<evidence type="ECO:0000313" key="2">
    <source>
        <dbReference type="EMBL" id="TDM18763.1"/>
    </source>
</evidence>
<gene>
    <name evidence="2" type="ORF">ETI04_01605</name>
</gene>
<dbReference type="EMBL" id="SDQG01000001">
    <property type="protein sequence ID" value="TDM18763.1"/>
    <property type="molecule type" value="Genomic_DNA"/>
</dbReference>
<dbReference type="Proteomes" id="UP000294865">
    <property type="component" value="Unassembled WGS sequence"/>
</dbReference>
<dbReference type="CDD" id="cd04301">
    <property type="entry name" value="NAT_SF"/>
    <property type="match status" value="1"/>
</dbReference>
<keyword evidence="2" id="KW-0808">Transferase</keyword>
<comment type="caution">
    <text evidence="2">The sequence shown here is derived from an EMBL/GenBank/DDBJ whole genome shotgun (WGS) entry which is preliminary data.</text>
</comment>
<dbReference type="PANTHER" id="PTHR43072:SF58">
    <property type="entry name" value="N-ACETYLTRANSFERASE DOMAIN-CONTAINING PROTEIN"/>
    <property type="match status" value="1"/>
</dbReference>
<dbReference type="SUPFAM" id="SSF55729">
    <property type="entry name" value="Acyl-CoA N-acyltransferases (Nat)"/>
    <property type="match status" value="1"/>
</dbReference>
<reference evidence="2 3" key="1">
    <citation type="submission" date="2019-01" db="EMBL/GenBank/DDBJ databases">
        <title>Draft genome sequences of Macrococcus caseolyticus, Macrococcus canis, Macrococcus bohemicus and Macrococcus goetzii.</title>
        <authorList>
            <person name="Mazhar S."/>
            <person name="Altermann E."/>
            <person name="Hill C."/>
            <person name="Mcauliffe O."/>
        </authorList>
    </citation>
    <scope>NUCLEOTIDE SEQUENCE [LARGE SCALE GENOMIC DNA]</scope>
    <source>
        <strain evidence="2 3">DPC7162</strain>
    </source>
</reference>
<sequence>MEEKDINSVAILLNDYRIFYNKSNELASCEQFLKDRFDNDDSQIFVAELDDEVIGFAQIYPTFSTVSLQRAYILNDIFVSEKARNTGAGRKLIEKSFEYAEENNARYIYLETGKDNVKAQKLYKKMGMSIDVAVYHYSKLIKEG</sequence>
<proteinExistence type="predicted"/>
<dbReference type="PANTHER" id="PTHR43072">
    <property type="entry name" value="N-ACETYLTRANSFERASE"/>
    <property type="match status" value="1"/>
</dbReference>
<dbReference type="Pfam" id="PF00583">
    <property type="entry name" value="Acetyltransf_1"/>
    <property type="match status" value="1"/>
</dbReference>
<dbReference type="PROSITE" id="PS51186">
    <property type="entry name" value="GNAT"/>
    <property type="match status" value="1"/>
</dbReference>
<protein>
    <submittedName>
        <fullName evidence="2">GNAT family N-acetyltransferase</fullName>
    </submittedName>
</protein>
<dbReference type="InterPro" id="IPR016181">
    <property type="entry name" value="Acyl_CoA_acyltransferase"/>
</dbReference>
<dbReference type="GO" id="GO:0016747">
    <property type="term" value="F:acyltransferase activity, transferring groups other than amino-acyl groups"/>
    <property type="evidence" value="ECO:0007669"/>
    <property type="project" value="InterPro"/>
</dbReference>
<dbReference type="Gene3D" id="3.40.630.30">
    <property type="match status" value="1"/>
</dbReference>
<evidence type="ECO:0000313" key="3">
    <source>
        <dbReference type="Proteomes" id="UP000294865"/>
    </source>
</evidence>
<dbReference type="AlphaFoldDB" id="A0A4R6C893"/>
<name>A0A4R6C893_9STAP</name>
<organism evidence="2 3">
    <name type="scientific">Macrococcoides canis</name>
    <dbReference type="NCBI Taxonomy" id="1855823"/>
    <lineage>
        <taxon>Bacteria</taxon>
        <taxon>Bacillati</taxon>
        <taxon>Bacillota</taxon>
        <taxon>Bacilli</taxon>
        <taxon>Bacillales</taxon>
        <taxon>Staphylococcaceae</taxon>
        <taxon>Macrococcoides</taxon>
    </lineage>
</organism>
<dbReference type="InterPro" id="IPR000182">
    <property type="entry name" value="GNAT_dom"/>
</dbReference>
<feature type="domain" description="N-acetyltransferase" evidence="1">
    <location>
        <begin position="1"/>
        <end position="144"/>
    </location>
</feature>
<evidence type="ECO:0000259" key="1">
    <source>
        <dbReference type="PROSITE" id="PS51186"/>
    </source>
</evidence>